<feature type="domain" description="IrrE N-terminal-like" evidence="1">
    <location>
        <begin position="90"/>
        <end position="156"/>
    </location>
</feature>
<comment type="caution">
    <text evidence="2">The sequence shown here is derived from an EMBL/GenBank/DDBJ whole genome shotgun (WGS) entry which is preliminary data.</text>
</comment>
<dbReference type="Pfam" id="PF06114">
    <property type="entry name" value="Peptidase_M78"/>
    <property type="match status" value="1"/>
</dbReference>
<proteinExistence type="predicted"/>
<dbReference type="InterPro" id="IPR010359">
    <property type="entry name" value="IrrE_HExxH"/>
</dbReference>
<name>A0A4R8DHH8_9BACT</name>
<protein>
    <submittedName>
        <fullName evidence="2">Uncharacterized protein DUF955</fullName>
    </submittedName>
</protein>
<keyword evidence="3" id="KW-1185">Reference proteome</keyword>
<evidence type="ECO:0000313" key="2">
    <source>
        <dbReference type="EMBL" id="TDW96566.1"/>
    </source>
</evidence>
<dbReference type="OrthoDB" id="1173761at2"/>
<gene>
    <name evidence="2" type="ORF">EDB95_4398</name>
</gene>
<dbReference type="EMBL" id="SODV01000002">
    <property type="protein sequence ID" value="TDW96566.1"/>
    <property type="molecule type" value="Genomic_DNA"/>
</dbReference>
<reference evidence="2 3" key="1">
    <citation type="submission" date="2019-03" db="EMBL/GenBank/DDBJ databases">
        <title>Genomic Encyclopedia of Type Strains, Phase IV (KMG-IV): sequencing the most valuable type-strain genomes for metagenomic binning, comparative biology and taxonomic classification.</title>
        <authorList>
            <person name="Goeker M."/>
        </authorList>
    </citation>
    <scope>NUCLEOTIDE SEQUENCE [LARGE SCALE GENOMIC DNA]</scope>
    <source>
        <strain evidence="2 3">DSM 100059</strain>
    </source>
</reference>
<accession>A0A4R8DHH8</accession>
<organism evidence="2 3">
    <name type="scientific">Dinghuibacter silviterrae</name>
    <dbReference type="NCBI Taxonomy" id="1539049"/>
    <lineage>
        <taxon>Bacteria</taxon>
        <taxon>Pseudomonadati</taxon>
        <taxon>Bacteroidota</taxon>
        <taxon>Chitinophagia</taxon>
        <taxon>Chitinophagales</taxon>
        <taxon>Chitinophagaceae</taxon>
        <taxon>Dinghuibacter</taxon>
    </lineage>
</organism>
<evidence type="ECO:0000313" key="3">
    <source>
        <dbReference type="Proteomes" id="UP000294498"/>
    </source>
</evidence>
<dbReference type="AlphaFoldDB" id="A0A4R8DHH8"/>
<dbReference type="RefSeq" id="WP_133997223.1">
    <property type="nucleotide sequence ID" value="NZ_SODV01000002.1"/>
</dbReference>
<evidence type="ECO:0000259" key="1">
    <source>
        <dbReference type="Pfam" id="PF06114"/>
    </source>
</evidence>
<dbReference type="Proteomes" id="UP000294498">
    <property type="component" value="Unassembled WGS sequence"/>
</dbReference>
<sequence>MKHLTSLMLAALFMMAVKKEAYSQSLNYLSSEYLVTEDNTICSQAQANFAMDIDLSKTNLANILEALNLSAYKVDVVMCNQIRHSALAYLDHNTGRKYILINGNMLSDLDTRYYSHLFIIAHEFSHLYLNHFEQTDLTQENKRRMELEADKNAAMLVKKLGGAIDDCYYALDQLHHPTVDTYYDHPTKDKRYAAVLEGWNMDAPAPTNTVYSNYTDYFNDLDDISLLKYTNNVGAYDFNHYKEKHPDMQPKSIFYYQNAYWVVWEKAEAGSASRYYWNYDEFPQQDIQSYLDNGYRYQFIERINDAWFIVLRKSSNQPAQKTVDISKYDLENFTRSYSSLVVDNLKAGYTIQNLIENSNGNYTIFFTYTGNQTWALNFFPTYDELISWQHNMENQNFNFMSFFKYVDGRFFGFMVNDPQVNNWHIRALDVNSLDEVKNFIKDGFSVANITADPEYIRLTLAKGN</sequence>